<dbReference type="InterPro" id="IPR001962">
    <property type="entry name" value="Asn_synthase"/>
</dbReference>
<comment type="pathway">
    <text evidence="1">Amino-acid biosynthesis; L-asparagine biosynthesis; L-asparagine from L-aspartate (L-Gln route): step 1/1.</text>
</comment>
<evidence type="ECO:0000256" key="9">
    <source>
        <dbReference type="PIRSR" id="PIRSR001589-1"/>
    </source>
</evidence>
<dbReference type="OrthoDB" id="9763290at2"/>
<evidence type="ECO:0000256" key="1">
    <source>
        <dbReference type="ARBA" id="ARBA00005187"/>
    </source>
</evidence>
<keyword evidence="6 9" id="KW-0061">Asparagine biosynthesis</keyword>
<dbReference type="Proteomes" id="UP000255036">
    <property type="component" value="Unassembled WGS sequence"/>
</dbReference>
<protein>
    <recommendedName>
        <fullName evidence="3">asparagine synthase (glutamine-hydrolyzing)</fullName>
        <ecNumber evidence="3">6.3.5.4</ecNumber>
    </recommendedName>
</protein>
<dbReference type="GO" id="GO:0005524">
    <property type="term" value="F:ATP binding"/>
    <property type="evidence" value="ECO:0007669"/>
    <property type="project" value="UniProtKB-KW"/>
</dbReference>
<reference evidence="13 14" key="1">
    <citation type="submission" date="2018-07" db="EMBL/GenBank/DDBJ databases">
        <title>Anaerosacharophilus polymeroproducens gen. nov. sp. nov., an anaerobic bacterium isolated from salt field.</title>
        <authorList>
            <person name="Kim W."/>
            <person name="Yang S.-H."/>
            <person name="Oh J."/>
            <person name="Lee J.-H."/>
            <person name="Kwon K.K."/>
        </authorList>
    </citation>
    <scope>NUCLEOTIDE SEQUENCE [LARGE SCALE GENOMIC DNA]</scope>
    <source>
        <strain evidence="13 14">MCWD5</strain>
    </source>
</reference>
<dbReference type="InterPro" id="IPR033738">
    <property type="entry name" value="AsnB_N"/>
</dbReference>
<dbReference type="GO" id="GO:0005829">
    <property type="term" value="C:cytosol"/>
    <property type="evidence" value="ECO:0007669"/>
    <property type="project" value="TreeGrafter"/>
</dbReference>
<comment type="catalytic activity">
    <reaction evidence="8">
        <text>L-aspartate + L-glutamine + ATP + H2O = L-asparagine + L-glutamate + AMP + diphosphate + H(+)</text>
        <dbReference type="Rhea" id="RHEA:12228"/>
        <dbReference type="ChEBI" id="CHEBI:15377"/>
        <dbReference type="ChEBI" id="CHEBI:15378"/>
        <dbReference type="ChEBI" id="CHEBI:29985"/>
        <dbReference type="ChEBI" id="CHEBI:29991"/>
        <dbReference type="ChEBI" id="CHEBI:30616"/>
        <dbReference type="ChEBI" id="CHEBI:33019"/>
        <dbReference type="ChEBI" id="CHEBI:58048"/>
        <dbReference type="ChEBI" id="CHEBI:58359"/>
        <dbReference type="ChEBI" id="CHEBI:456215"/>
        <dbReference type="EC" id="6.3.5.4"/>
    </reaction>
</comment>
<feature type="binding site" evidence="10">
    <location>
        <position position="267"/>
    </location>
    <ligand>
        <name>ATP</name>
        <dbReference type="ChEBI" id="CHEBI:30616"/>
    </ligand>
</feature>
<dbReference type="InterPro" id="IPR029055">
    <property type="entry name" value="Ntn_hydrolases_N"/>
</dbReference>
<keyword evidence="14" id="KW-1185">Reference proteome</keyword>
<evidence type="ECO:0000256" key="6">
    <source>
        <dbReference type="ARBA" id="ARBA00022888"/>
    </source>
</evidence>
<evidence type="ECO:0000256" key="5">
    <source>
        <dbReference type="ARBA" id="ARBA00022840"/>
    </source>
</evidence>
<dbReference type="RefSeq" id="WP_115481636.1">
    <property type="nucleotide sequence ID" value="NZ_QRCT01000019.1"/>
</dbReference>
<dbReference type="EC" id="6.3.5.4" evidence="3"/>
<evidence type="ECO:0000313" key="14">
    <source>
        <dbReference type="Proteomes" id="UP000255036"/>
    </source>
</evidence>
<evidence type="ECO:0000256" key="2">
    <source>
        <dbReference type="ARBA" id="ARBA00005752"/>
    </source>
</evidence>
<gene>
    <name evidence="13" type="primary">asnB</name>
    <name evidence="13" type="ORF">DWV06_07880</name>
</gene>
<dbReference type="EMBL" id="QRCT01000019">
    <property type="protein sequence ID" value="RDU23767.1"/>
    <property type="molecule type" value="Genomic_DNA"/>
</dbReference>
<dbReference type="PANTHER" id="PTHR43284:SF1">
    <property type="entry name" value="ASPARAGINE SYNTHETASE"/>
    <property type="match status" value="1"/>
</dbReference>
<feature type="active site" description="For GATase activity" evidence="9">
    <location>
        <position position="2"/>
    </location>
</feature>
<keyword evidence="7 9" id="KW-0315">Glutamine amidotransferase</keyword>
<proteinExistence type="inferred from homology"/>
<feature type="binding site" evidence="10">
    <location>
        <begin position="380"/>
        <end position="381"/>
    </location>
    <ligand>
        <name>ATP</name>
        <dbReference type="ChEBI" id="CHEBI:30616"/>
    </ligand>
</feature>
<comment type="similarity">
    <text evidence="2">Belongs to the asparagine synthetase family.</text>
</comment>
<keyword evidence="13" id="KW-0436">Ligase</keyword>
<evidence type="ECO:0000259" key="12">
    <source>
        <dbReference type="PROSITE" id="PS51278"/>
    </source>
</evidence>
<dbReference type="InterPro" id="IPR006426">
    <property type="entry name" value="Asn_synth_AEB"/>
</dbReference>
<dbReference type="CDD" id="cd00712">
    <property type="entry name" value="AsnB"/>
    <property type="match status" value="1"/>
</dbReference>
<dbReference type="Pfam" id="PF13537">
    <property type="entry name" value="GATase_7"/>
    <property type="match status" value="1"/>
</dbReference>
<dbReference type="CDD" id="cd01991">
    <property type="entry name" value="Asn_synthase_B_C"/>
    <property type="match status" value="1"/>
</dbReference>
<sequence length="615" mass="71185">MCGIAGICNFHYDLRKHKKEYNLIVEKMGQTIRHRGPDDSGTYIGEHAAFVHARLAVMDPERGIQPMVYKKGNEQICIIYNGELYNTEEVRRELTQKGYHFNTTSDTEVVLLAYAEYGEKCVEQFNGIFAFAIWDSVLKTCFMCRDRFGIKPLFYYCNQEQVIFASEIKAIFANSDIKPELDGYGLCEIFGLGPARSPGCGVFKGIHEVPPGYCARIDYSGMRVYPYWELQAVEHEETYEETVSHTRELLLDSIKRQLVSDVPICTLLSGGIDSSIVSSIASQVKKEQGETLDTYSFDFAGNSRYFKASDFQPSQDRPYVDMMTKFIQSNHHYLECEIENLYDELIPAMLAKDLPGMADVDSSLLYFCRKIKENHTVCLSGECADEIFGGYPWFRNPKSYSTRTFPWSSNIQTRLSVLSPNLREELHLEEYISAQYEKTIKATPQLGNESVEVIRQREISYLNIRWFMTTLLDRKDRMTMASGLEVRVPFADHRLVQYIYNVPWEYKYHNQVTKALLRDASTGLLPKEILWRKKSPYPKTYHPQYEKLLKNSLWNILSDTKAPIQSLVHTQYLKNLLKSNNTPSTPWFGQLMSTPQLYAYLIQMNAWLERYSLHF</sequence>
<dbReference type="PANTHER" id="PTHR43284">
    <property type="entry name" value="ASPARAGINE SYNTHETASE (GLUTAMINE-HYDROLYZING)"/>
    <property type="match status" value="1"/>
</dbReference>
<dbReference type="Gene3D" id="3.40.50.620">
    <property type="entry name" value="HUPs"/>
    <property type="match status" value="1"/>
</dbReference>
<organism evidence="13 14">
    <name type="scientific">Anaerosacchariphilus polymeriproducens</name>
    <dbReference type="NCBI Taxonomy" id="1812858"/>
    <lineage>
        <taxon>Bacteria</taxon>
        <taxon>Bacillati</taxon>
        <taxon>Bacillota</taxon>
        <taxon>Clostridia</taxon>
        <taxon>Lachnospirales</taxon>
        <taxon>Lachnospiraceae</taxon>
        <taxon>Anaerosacchariphilus</taxon>
    </lineage>
</organism>
<dbReference type="SUPFAM" id="SSF56235">
    <property type="entry name" value="N-terminal nucleophile aminohydrolases (Ntn hydrolases)"/>
    <property type="match status" value="1"/>
</dbReference>
<dbReference type="PROSITE" id="PS51278">
    <property type="entry name" value="GATASE_TYPE_2"/>
    <property type="match status" value="1"/>
</dbReference>
<evidence type="ECO:0000313" key="13">
    <source>
        <dbReference type="EMBL" id="RDU23767.1"/>
    </source>
</evidence>
<feature type="binding site" evidence="10">
    <location>
        <position position="106"/>
    </location>
    <ligand>
        <name>L-glutamine</name>
        <dbReference type="ChEBI" id="CHEBI:58359"/>
    </ligand>
</feature>
<evidence type="ECO:0000256" key="4">
    <source>
        <dbReference type="ARBA" id="ARBA00022741"/>
    </source>
</evidence>
<evidence type="ECO:0000256" key="11">
    <source>
        <dbReference type="PIRSR" id="PIRSR001589-3"/>
    </source>
</evidence>
<dbReference type="PIRSF" id="PIRSF001589">
    <property type="entry name" value="Asn_synthetase_glu-h"/>
    <property type="match status" value="1"/>
</dbReference>
<keyword evidence="4 10" id="KW-0547">Nucleotide-binding</keyword>
<name>A0A371AW19_9FIRM</name>
<accession>A0A371AW19</accession>
<dbReference type="SUPFAM" id="SSF52402">
    <property type="entry name" value="Adenine nucleotide alpha hydrolases-like"/>
    <property type="match status" value="1"/>
</dbReference>
<dbReference type="Pfam" id="PF00733">
    <property type="entry name" value="Asn_synthase"/>
    <property type="match status" value="1"/>
</dbReference>
<dbReference type="InterPro" id="IPR051786">
    <property type="entry name" value="ASN_synthetase/amidase"/>
</dbReference>
<dbReference type="GO" id="GO:0006529">
    <property type="term" value="P:asparagine biosynthetic process"/>
    <property type="evidence" value="ECO:0007669"/>
    <property type="project" value="UniProtKB-KW"/>
</dbReference>
<dbReference type="Gene3D" id="3.60.20.10">
    <property type="entry name" value="Glutamine Phosphoribosylpyrophosphate, subunit 1, domain 1"/>
    <property type="match status" value="1"/>
</dbReference>
<evidence type="ECO:0000256" key="3">
    <source>
        <dbReference type="ARBA" id="ARBA00012737"/>
    </source>
</evidence>
<evidence type="ECO:0000256" key="10">
    <source>
        <dbReference type="PIRSR" id="PIRSR001589-2"/>
    </source>
</evidence>
<dbReference type="GO" id="GO:0004066">
    <property type="term" value="F:asparagine synthase (glutamine-hydrolyzing) activity"/>
    <property type="evidence" value="ECO:0007669"/>
    <property type="project" value="UniProtKB-EC"/>
</dbReference>
<dbReference type="InterPro" id="IPR017932">
    <property type="entry name" value="GATase_2_dom"/>
</dbReference>
<feature type="site" description="Important for beta-aspartyl-AMP intermediate formation" evidence="11">
    <location>
        <position position="382"/>
    </location>
</feature>
<evidence type="ECO:0000256" key="8">
    <source>
        <dbReference type="ARBA" id="ARBA00048741"/>
    </source>
</evidence>
<keyword evidence="5 10" id="KW-0067">ATP-binding</keyword>
<dbReference type="AlphaFoldDB" id="A0A371AW19"/>
<evidence type="ECO:0000256" key="7">
    <source>
        <dbReference type="ARBA" id="ARBA00022962"/>
    </source>
</evidence>
<dbReference type="InterPro" id="IPR014729">
    <property type="entry name" value="Rossmann-like_a/b/a_fold"/>
</dbReference>
<feature type="domain" description="Glutamine amidotransferase type-2" evidence="12">
    <location>
        <begin position="2"/>
        <end position="220"/>
    </location>
</feature>
<dbReference type="NCBIfam" id="TIGR01536">
    <property type="entry name" value="asn_synth_AEB"/>
    <property type="match status" value="1"/>
</dbReference>
<keyword evidence="9" id="KW-0028">Amino-acid biosynthesis</keyword>
<comment type="caution">
    <text evidence="13">The sequence shown here is derived from an EMBL/GenBank/DDBJ whole genome shotgun (WGS) entry which is preliminary data.</text>
</comment>